<dbReference type="OrthoDB" id="7744280at2759"/>
<dbReference type="EMBL" id="JADBJN010000004">
    <property type="protein sequence ID" value="KAG5666348.1"/>
    <property type="molecule type" value="Genomic_DNA"/>
</dbReference>
<gene>
    <name evidence="2" type="ORF">PVAND_014383</name>
</gene>
<accession>A0A9J6B988</accession>
<keyword evidence="3" id="KW-1185">Reference proteome</keyword>
<dbReference type="Proteomes" id="UP001107558">
    <property type="component" value="Chromosome 4"/>
</dbReference>
<evidence type="ECO:0000256" key="1">
    <source>
        <dbReference type="SAM" id="SignalP"/>
    </source>
</evidence>
<keyword evidence="1" id="KW-0732">Signal</keyword>
<name>A0A9J6B988_POLVA</name>
<evidence type="ECO:0000313" key="2">
    <source>
        <dbReference type="EMBL" id="KAG5666348.1"/>
    </source>
</evidence>
<proteinExistence type="predicted"/>
<feature type="chain" id="PRO_5039942580" evidence="1">
    <location>
        <begin position="18"/>
        <end position="130"/>
    </location>
</feature>
<protein>
    <submittedName>
        <fullName evidence="2">Uncharacterized protein</fullName>
    </submittedName>
</protein>
<dbReference type="AlphaFoldDB" id="A0A9J6B988"/>
<comment type="caution">
    <text evidence="2">The sequence shown here is derived from an EMBL/GenBank/DDBJ whole genome shotgun (WGS) entry which is preliminary data.</text>
</comment>
<organism evidence="2 3">
    <name type="scientific">Polypedilum vanderplanki</name>
    <name type="common">Sleeping chironomid midge</name>
    <dbReference type="NCBI Taxonomy" id="319348"/>
    <lineage>
        <taxon>Eukaryota</taxon>
        <taxon>Metazoa</taxon>
        <taxon>Ecdysozoa</taxon>
        <taxon>Arthropoda</taxon>
        <taxon>Hexapoda</taxon>
        <taxon>Insecta</taxon>
        <taxon>Pterygota</taxon>
        <taxon>Neoptera</taxon>
        <taxon>Endopterygota</taxon>
        <taxon>Diptera</taxon>
        <taxon>Nematocera</taxon>
        <taxon>Chironomoidea</taxon>
        <taxon>Chironomidae</taxon>
        <taxon>Chironominae</taxon>
        <taxon>Polypedilum</taxon>
        <taxon>Polypedilum</taxon>
    </lineage>
</organism>
<feature type="signal peptide" evidence="1">
    <location>
        <begin position="1"/>
        <end position="17"/>
    </location>
</feature>
<evidence type="ECO:0000313" key="3">
    <source>
        <dbReference type="Proteomes" id="UP001107558"/>
    </source>
</evidence>
<sequence length="130" mass="14371">MLIKFIAIFLTFFLTTAMHTRSNFYKISSESIISRNTTIEVCDNGAEPPYCCKNSAKNPDCCTNDGFGKFCCPNGSNNIFCCDDDNDNPNLLFRRDVHTCGGPPLGQHLPKTSDQVPVLQIGVLKRIFGA</sequence>
<reference evidence="2" key="1">
    <citation type="submission" date="2021-03" db="EMBL/GenBank/DDBJ databases">
        <title>Chromosome level genome of the anhydrobiotic midge Polypedilum vanderplanki.</title>
        <authorList>
            <person name="Yoshida Y."/>
            <person name="Kikawada T."/>
            <person name="Gusev O."/>
        </authorList>
    </citation>
    <scope>NUCLEOTIDE SEQUENCE</scope>
    <source>
        <strain evidence="2">NIAS01</strain>
        <tissue evidence="2">Whole body or cell culture</tissue>
    </source>
</reference>